<reference evidence="3" key="1">
    <citation type="journal article" date="2020" name="Nat. Commun.">
        <title>Genome sequence of the cluster root forming white lupin.</title>
        <authorList>
            <person name="Hufnagel B."/>
            <person name="Marques A."/>
            <person name="Soriano A."/>
            <person name="Marques L."/>
            <person name="Divol F."/>
            <person name="Doumas P."/>
            <person name="Sallet E."/>
            <person name="Mancinotti D."/>
            <person name="Carrere S."/>
            <person name="Marande W."/>
            <person name="Arribat S."/>
            <person name="Keller J."/>
            <person name="Huneau C."/>
            <person name="Blein T."/>
            <person name="Aime D."/>
            <person name="Laguerre M."/>
            <person name="Taylor J."/>
            <person name="Schubert V."/>
            <person name="Nelson M."/>
            <person name="Geu-Flores F."/>
            <person name="Crespi M."/>
            <person name="Gallardo-Guerrero K."/>
            <person name="Delaux P.-M."/>
            <person name="Salse J."/>
            <person name="Berges H."/>
            <person name="Guyot R."/>
            <person name="Gouzy J."/>
            <person name="Peret B."/>
        </authorList>
    </citation>
    <scope>NUCLEOTIDE SEQUENCE [LARGE SCALE GENOMIC DNA]</scope>
    <source>
        <strain evidence="3">cv. Amiga</strain>
    </source>
</reference>
<evidence type="ECO:0000313" key="3">
    <source>
        <dbReference type="Proteomes" id="UP000447434"/>
    </source>
</evidence>
<evidence type="ECO:0000256" key="1">
    <source>
        <dbReference type="SAM" id="Phobius"/>
    </source>
</evidence>
<keyword evidence="1" id="KW-0812">Transmembrane</keyword>
<evidence type="ECO:0000313" key="2">
    <source>
        <dbReference type="EMBL" id="KAE9608206.1"/>
    </source>
</evidence>
<dbReference type="OrthoDB" id="682251at2759"/>
<protein>
    <recommendedName>
        <fullName evidence="4">Transmembrane protein</fullName>
    </recommendedName>
</protein>
<dbReference type="Proteomes" id="UP000447434">
    <property type="component" value="Chromosome 8"/>
</dbReference>
<keyword evidence="3" id="KW-1185">Reference proteome</keyword>
<keyword evidence="1" id="KW-0472">Membrane</keyword>
<dbReference type="PANTHER" id="PTHR33825:SF4">
    <property type="entry name" value="OS05G0137600 PROTEIN"/>
    <property type="match status" value="1"/>
</dbReference>
<evidence type="ECO:0008006" key="4">
    <source>
        <dbReference type="Google" id="ProtNLM"/>
    </source>
</evidence>
<proteinExistence type="predicted"/>
<keyword evidence="1" id="KW-1133">Transmembrane helix</keyword>
<name>A0A6A4Q3V2_LUPAL</name>
<sequence>MYSHSQHSFTSIKLPLPTSFSIPFTPSTTSSSPISSTLTLSFISKPNSLNTSPFNPSLVTSLPPIHSTPQNLGFRPTSEFGILSQFFVLSMAFGAFFAVAVVSVPTIIAFGRLEASMKKLSKVVSEEVPGTLSSFKLSTMELKDLTQQLINLRYKISGSPIVKKDGNTTS</sequence>
<dbReference type="AlphaFoldDB" id="A0A6A4Q3V2"/>
<dbReference type="EMBL" id="WOCE01000008">
    <property type="protein sequence ID" value="KAE9608206.1"/>
    <property type="molecule type" value="Genomic_DNA"/>
</dbReference>
<dbReference type="PANTHER" id="PTHR33825">
    <property type="entry name" value="CHITINASE-LIKE PROTEIN"/>
    <property type="match status" value="1"/>
</dbReference>
<organism evidence="2 3">
    <name type="scientific">Lupinus albus</name>
    <name type="common">White lupine</name>
    <name type="synonym">Lupinus termis</name>
    <dbReference type="NCBI Taxonomy" id="3870"/>
    <lineage>
        <taxon>Eukaryota</taxon>
        <taxon>Viridiplantae</taxon>
        <taxon>Streptophyta</taxon>
        <taxon>Embryophyta</taxon>
        <taxon>Tracheophyta</taxon>
        <taxon>Spermatophyta</taxon>
        <taxon>Magnoliopsida</taxon>
        <taxon>eudicotyledons</taxon>
        <taxon>Gunneridae</taxon>
        <taxon>Pentapetalae</taxon>
        <taxon>rosids</taxon>
        <taxon>fabids</taxon>
        <taxon>Fabales</taxon>
        <taxon>Fabaceae</taxon>
        <taxon>Papilionoideae</taxon>
        <taxon>50 kb inversion clade</taxon>
        <taxon>genistoids sensu lato</taxon>
        <taxon>core genistoids</taxon>
        <taxon>Genisteae</taxon>
        <taxon>Lupinus</taxon>
    </lineage>
</organism>
<feature type="transmembrane region" description="Helical" evidence="1">
    <location>
        <begin position="86"/>
        <end position="110"/>
    </location>
</feature>
<accession>A0A6A4Q3V2</accession>
<gene>
    <name evidence="2" type="ORF">Lalb_Chr08g0232991</name>
</gene>
<comment type="caution">
    <text evidence="2">The sequence shown here is derived from an EMBL/GenBank/DDBJ whole genome shotgun (WGS) entry which is preliminary data.</text>
</comment>